<keyword evidence="2" id="KW-1185">Reference proteome</keyword>
<proteinExistence type="predicted"/>
<evidence type="ECO:0000313" key="2">
    <source>
        <dbReference type="Proteomes" id="UP001164539"/>
    </source>
</evidence>
<dbReference type="Proteomes" id="UP001164539">
    <property type="component" value="Chromosome 10"/>
</dbReference>
<keyword evidence="1" id="KW-0808">Transferase</keyword>
<gene>
    <name evidence="1" type="ORF">OWV82_019328</name>
</gene>
<comment type="caution">
    <text evidence="1">The sequence shown here is derived from an EMBL/GenBank/DDBJ whole genome shotgun (WGS) entry which is preliminary data.</text>
</comment>
<accession>A0ACC1XE30</accession>
<dbReference type="EMBL" id="CM051403">
    <property type="protein sequence ID" value="KAJ4709555.1"/>
    <property type="molecule type" value="Genomic_DNA"/>
</dbReference>
<reference evidence="1 2" key="1">
    <citation type="journal article" date="2023" name="Science">
        <title>Complex scaffold remodeling in plant triterpene biosynthesis.</title>
        <authorList>
            <person name="De La Pena R."/>
            <person name="Hodgson H."/>
            <person name="Liu J.C."/>
            <person name="Stephenson M.J."/>
            <person name="Martin A.C."/>
            <person name="Owen C."/>
            <person name="Harkess A."/>
            <person name="Leebens-Mack J."/>
            <person name="Jimenez L.E."/>
            <person name="Osbourn A."/>
            <person name="Sattely E.S."/>
        </authorList>
    </citation>
    <scope>NUCLEOTIDE SEQUENCE [LARGE SCALE GENOMIC DNA]</scope>
    <source>
        <strain evidence="2">cv. JPN11</strain>
        <tissue evidence="1">Leaf</tissue>
    </source>
</reference>
<organism evidence="1 2">
    <name type="scientific">Melia azedarach</name>
    <name type="common">Chinaberry tree</name>
    <dbReference type="NCBI Taxonomy" id="155640"/>
    <lineage>
        <taxon>Eukaryota</taxon>
        <taxon>Viridiplantae</taxon>
        <taxon>Streptophyta</taxon>
        <taxon>Embryophyta</taxon>
        <taxon>Tracheophyta</taxon>
        <taxon>Spermatophyta</taxon>
        <taxon>Magnoliopsida</taxon>
        <taxon>eudicotyledons</taxon>
        <taxon>Gunneridae</taxon>
        <taxon>Pentapetalae</taxon>
        <taxon>rosids</taxon>
        <taxon>malvids</taxon>
        <taxon>Sapindales</taxon>
        <taxon>Meliaceae</taxon>
        <taxon>Melia</taxon>
    </lineage>
</organism>
<protein>
    <submittedName>
        <fullName evidence="1">Hydroxycinnamoyl-CoA shikimate/quinate hydroxycinnamoyl transferase</fullName>
    </submittedName>
</protein>
<evidence type="ECO:0000313" key="1">
    <source>
        <dbReference type="EMBL" id="KAJ4709555.1"/>
    </source>
</evidence>
<sequence>MEVEVKESTIVRPAEETPKHCLPTSDLDLLARPVHVPIVYFYRRPNDCSNFFEAALLKEALSKVLVPFYPVAGRFGRDENGRIQINCNGDGALFVEAETRCAIDDLGDFTQNLLWLHPRVDYTKDMSSYPILVTQVTRFKCGGVSLGFALHHTFADGTSVFHFINAWAEMARGFPISIPPFFDRTLLDVGVPASPTFHHIEYDPPPTLNIPSQSTEFQSNPNSISTSILKLSPDQVNTLKTMLKKDLGSDIKYSGFEILTAHIWRCLCKARGLSDDQASKLHIPTSARSRLNPPLPSGYVGNVIFNATPVALSGDIQSEPLKNTVERIHKAIKRMDDEYLKSALAYLKQQQDLTVLRKGSRNMNCPNLNVSNISRISFFDADFGWGRAIFVRPTPLVDGVIHILPSPNNDESLYVAINLETHHLRLFNKLFYEIFVQSEIVRSRY</sequence>
<name>A0ACC1XE30_MELAZ</name>